<dbReference type="EMBL" id="FLTS01000001">
    <property type="protein sequence ID" value="SBV36301.1"/>
    <property type="molecule type" value="Genomic_DNA"/>
</dbReference>
<reference evidence="1" key="1">
    <citation type="submission" date="2016-03" db="EMBL/GenBank/DDBJ databases">
        <authorList>
            <person name="Ploux O."/>
        </authorList>
    </citation>
    <scope>NUCLEOTIDE SEQUENCE</scope>
    <source>
        <strain evidence="1">UC10</strain>
    </source>
</reference>
<evidence type="ECO:0000313" key="1">
    <source>
        <dbReference type="EMBL" id="SBV36301.1"/>
    </source>
</evidence>
<accession>A0A1Y5Q221</accession>
<sequence length="68" mass="7579">MRSGDNRGKPGWPGAEPAGFRWTLVAMRGMGWPRPVVMTQGTCEPATSPHMRRFLLRSQLYRAAPVPV</sequence>
<organism evidence="1">
    <name type="scientific">uncultured Stenotrophomonas sp</name>
    <dbReference type="NCBI Taxonomy" id="165438"/>
    <lineage>
        <taxon>Bacteria</taxon>
        <taxon>Pseudomonadati</taxon>
        <taxon>Pseudomonadota</taxon>
        <taxon>Gammaproteobacteria</taxon>
        <taxon>Lysobacterales</taxon>
        <taxon>Lysobacteraceae</taxon>
        <taxon>Stenotrophomonas</taxon>
        <taxon>environmental samples</taxon>
    </lineage>
</organism>
<protein>
    <submittedName>
        <fullName evidence="1">Uncharacterized protein</fullName>
    </submittedName>
</protein>
<dbReference type="AlphaFoldDB" id="A0A1Y5Q221"/>
<proteinExistence type="predicted"/>
<gene>
    <name evidence="1" type="ORF">STPYR_11231</name>
</gene>
<name>A0A1Y5Q221_9GAMM</name>